<dbReference type="AlphaFoldDB" id="A0A848J392"/>
<dbReference type="NCBIfam" id="TIGR00738">
    <property type="entry name" value="rrf2_super"/>
    <property type="match status" value="1"/>
</dbReference>
<name>A0A848J392_9BACT</name>
<dbReference type="InterPro" id="IPR036390">
    <property type="entry name" value="WH_DNA-bd_sf"/>
</dbReference>
<gene>
    <name evidence="2" type="ORF">HH304_11365</name>
</gene>
<keyword evidence="3" id="KW-1185">Reference proteome</keyword>
<dbReference type="GO" id="GO:0005829">
    <property type="term" value="C:cytosol"/>
    <property type="evidence" value="ECO:0007669"/>
    <property type="project" value="TreeGrafter"/>
</dbReference>
<sequence length="147" mass="16595">MLSKKAKYAINALVFLAKKRGEGPVQISTIAESEKIPQKFLEAILLDMKNAGILRSKKGKGGGYLLFKEPSEVNMAEVMRLFDGAIAFLPCVTHKYYERCDECKDEEVCGIRDVFMDVRNSTVELLKNATLEKIIERENVLSSLYKN</sequence>
<comment type="caution">
    <text evidence="2">The sequence shown here is derived from an EMBL/GenBank/DDBJ whole genome shotgun (WGS) entry which is preliminary data.</text>
</comment>
<dbReference type="PANTHER" id="PTHR33221">
    <property type="entry name" value="WINGED HELIX-TURN-HELIX TRANSCRIPTIONAL REGULATOR, RRF2 FAMILY"/>
    <property type="match status" value="1"/>
</dbReference>
<protein>
    <submittedName>
        <fullName evidence="2">Rrf2 family transcriptional regulator</fullName>
    </submittedName>
</protein>
<keyword evidence="1" id="KW-0238">DNA-binding</keyword>
<accession>A0A848J392</accession>
<dbReference type="PANTHER" id="PTHR33221:SF5">
    <property type="entry name" value="HTH-TYPE TRANSCRIPTIONAL REGULATOR ISCR"/>
    <property type="match status" value="1"/>
</dbReference>
<dbReference type="Pfam" id="PF02082">
    <property type="entry name" value="Rrf2"/>
    <property type="match status" value="1"/>
</dbReference>
<evidence type="ECO:0000313" key="3">
    <source>
        <dbReference type="Proteomes" id="UP000559010"/>
    </source>
</evidence>
<dbReference type="EMBL" id="JABBNU010000006">
    <property type="protein sequence ID" value="NMM49000.1"/>
    <property type="molecule type" value="Genomic_DNA"/>
</dbReference>
<dbReference type="SUPFAM" id="SSF46785">
    <property type="entry name" value="Winged helix' DNA-binding domain"/>
    <property type="match status" value="1"/>
</dbReference>
<evidence type="ECO:0000256" key="1">
    <source>
        <dbReference type="ARBA" id="ARBA00023125"/>
    </source>
</evidence>
<dbReference type="Proteomes" id="UP000559010">
    <property type="component" value="Unassembled WGS sequence"/>
</dbReference>
<dbReference type="PROSITE" id="PS51197">
    <property type="entry name" value="HTH_RRF2_2"/>
    <property type="match status" value="1"/>
</dbReference>
<dbReference type="GO" id="GO:0003677">
    <property type="term" value="F:DNA binding"/>
    <property type="evidence" value="ECO:0007669"/>
    <property type="project" value="UniProtKB-KW"/>
</dbReference>
<evidence type="ECO:0000313" key="2">
    <source>
        <dbReference type="EMBL" id="NMM49000.1"/>
    </source>
</evidence>
<proteinExistence type="predicted"/>
<dbReference type="GO" id="GO:0003700">
    <property type="term" value="F:DNA-binding transcription factor activity"/>
    <property type="evidence" value="ECO:0007669"/>
    <property type="project" value="TreeGrafter"/>
</dbReference>
<reference evidence="2 3" key="1">
    <citation type="submission" date="2020-04" db="EMBL/GenBank/DDBJ databases">
        <title>Flammeovirgaceae bacterium KN852 isolated from deep sea.</title>
        <authorList>
            <person name="Zhang D.-C."/>
        </authorList>
    </citation>
    <scope>NUCLEOTIDE SEQUENCE [LARGE SCALE GENOMIC DNA]</scope>
    <source>
        <strain evidence="2 3">KN852</strain>
    </source>
</reference>
<organism evidence="2 3">
    <name type="scientific">Marinigracilibium pacificum</name>
    <dbReference type="NCBI Taxonomy" id="2729599"/>
    <lineage>
        <taxon>Bacteria</taxon>
        <taxon>Pseudomonadati</taxon>
        <taxon>Bacteroidota</taxon>
        <taxon>Cytophagia</taxon>
        <taxon>Cytophagales</taxon>
        <taxon>Flammeovirgaceae</taxon>
        <taxon>Marinigracilibium</taxon>
    </lineage>
</organism>
<dbReference type="RefSeq" id="WP_169681500.1">
    <property type="nucleotide sequence ID" value="NZ_JABBNU010000006.1"/>
</dbReference>
<dbReference type="InterPro" id="IPR036388">
    <property type="entry name" value="WH-like_DNA-bd_sf"/>
</dbReference>
<dbReference type="Gene3D" id="1.10.10.10">
    <property type="entry name" value="Winged helix-like DNA-binding domain superfamily/Winged helix DNA-binding domain"/>
    <property type="match status" value="1"/>
</dbReference>
<dbReference type="InterPro" id="IPR000944">
    <property type="entry name" value="Tscrpt_reg_Rrf2"/>
</dbReference>